<name>A0ABS2SUE5_9BACI</name>
<evidence type="ECO:0000313" key="3">
    <source>
        <dbReference type="Proteomes" id="UP001179280"/>
    </source>
</evidence>
<evidence type="ECO:0000313" key="2">
    <source>
        <dbReference type="EMBL" id="MBM7839147.1"/>
    </source>
</evidence>
<dbReference type="Proteomes" id="UP001179280">
    <property type="component" value="Unassembled WGS sequence"/>
</dbReference>
<accession>A0ABS2SUE5</accession>
<keyword evidence="1" id="KW-0472">Membrane</keyword>
<dbReference type="PANTHER" id="PTHR33802">
    <property type="entry name" value="SI:CH211-161H7.5-RELATED"/>
    <property type="match status" value="1"/>
</dbReference>
<feature type="transmembrane region" description="Helical" evidence="1">
    <location>
        <begin position="78"/>
        <end position="95"/>
    </location>
</feature>
<evidence type="ECO:0000256" key="1">
    <source>
        <dbReference type="SAM" id="Phobius"/>
    </source>
</evidence>
<feature type="transmembrane region" description="Helical" evidence="1">
    <location>
        <begin position="7"/>
        <end position="25"/>
    </location>
</feature>
<organism evidence="2 3">
    <name type="scientific">Shouchella xiaoxiensis</name>
    <dbReference type="NCBI Taxonomy" id="766895"/>
    <lineage>
        <taxon>Bacteria</taxon>
        <taxon>Bacillati</taxon>
        <taxon>Bacillota</taxon>
        <taxon>Bacilli</taxon>
        <taxon>Bacillales</taxon>
        <taxon>Bacillaceae</taxon>
        <taxon>Shouchella</taxon>
    </lineage>
</organism>
<evidence type="ECO:0008006" key="4">
    <source>
        <dbReference type="Google" id="ProtNLM"/>
    </source>
</evidence>
<feature type="transmembrane region" description="Helical" evidence="1">
    <location>
        <begin position="192"/>
        <end position="207"/>
    </location>
</feature>
<feature type="transmembrane region" description="Helical" evidence="1">
    <location>
        <begin position="213"/>
        <end position="234"/>
    </location>
</feature>
<feature type="transmembrane region" description="Helical" evidence="1">
    <location>
        <begin position="132"/>
        <end position="156"/>
    </location>
</feature>
<keyword evidence="1" id="KW-0812">Transmembrane</keyword>
<feature type="transmembrane region" description="Helical" evidence="1">
    <location>
        <begin position="101"/>
        <end position="120"/>
    </location>
</feature>
<comment type="caution">
    <text evidence="2">The sequence shown here is derived from an EMBL/GenBank/DDBJ whole genome shotgun (WGS) entry which is preliminary data.</text>
</comment>
<dbReference type="RefSeq" id="WP_204466471.1">
    <property type="nucleotide sequence ID" value="NZ_JAFBCV010000007.1"/>
</dbReference>
<dbReference type="PANTHER" id="PTHR33802:SF1">
    <property type="entry name" value="XK-RELATED PROTEIN"/>
    <property type="match status" value="1"/>
</dbReference>
<feature type="transmembrane region" description="Helical" evidence="1">
    <location>
        <begin position="45"/>
        <end position="66"/>
    </location>
</feature>
<dbReference type="Gene3D" id="1.20.1260.100">
    <property type="entry name" value="TspO/MBR protein"/>
    <property type="match status" value="1"/>
</dbReference>
<dbReference type="InterPro" id="IPR038330">
    <property type="entry name" value="TspO/MBR-related_sf"/>
</dbReference>
<reference evidence="2" key="1">
    <citation type="submission" date="2021-01" db="EMBL/GenBank/DDBJ databases">
        <title>Genomic Encyclopedia of Type Strains, Phase IV (KMG-IV): sequencing the most valuable type-strain genomes for metagenomic binning, comparative biology and taxonomic classification.</title>
        <authorList>
            <person name="Goeker M."/>
        </authorList>
    </citation>
    <scope>NUCLEOTIDE SEQUENCE</scope>
    <source>
        <strain evidence="2">DSM 21943</strain>
    </source>
</reference>
<protein>
    <recommendedName>
        <fullName evidence="4">Tryptophan-rich sensory protein</fullName>
    </recommendedName>
</protein>
<dbReference type="EMBL" id="JAFBCV010000007">
    <property type="protein sequence ID" value="MBM7839147.1"/>
    <property type="molecule type" value="Genomic_DNA"/>
</dbReference>
<gene>
    <name evidence="2" type="ORF">JOC54_002418</name>
</gene>
<sequence length="237" mass="27481">MKQTTRLGIVYLLFFALMIFLNYWSATNVGFVANQDQSLIQPAGFAFSIWGLIYVLLFIWTIRIFFVDRWNSEIYQRIGYWLPVNFALNGLWIIAFTQEWLLVSVLVIFALLITLVIMYLKINGTAYRWFDRLPFSIYFGWVSVASIVNVFAWLVQADVTSILGLNELSWTLIMLVVATLLAAYVALRYRDWIYPLVFVWSFIAIFTENDQTSILVVTALCIVVQLGLALIVLLRKR</sequence>
<proteinExistence type="predicted"/>
<keyword evidence="3" id="KW-1185">Reference proteome</keyword>
<feature type="transmembrane region" description="Helical" evidence="1">
    <location>
        <begin position="168"/>
        <end position="187"/>
    </location>
</feature>
<keyword evidence="1" id="KW-1133">Transmembrane helix</keyword>